<dbReference type="AlphaFoldDB" id="A0A554X1M3"/>
<comment type="caution">
    <text evidence="1">The sequence shown here is derived from an EMBL/GenBank/DDBJ whole genome shotgun (WGS) entry which is preliminary data.</text>
</comment>
<organism evidence="1 2">
    <name type="scientific">Tepidimonas charontis</name>
    <dbReference type="NCBI Taxonomy" id="2267262"/>
    <lineage>
        <taxon>Bacteria</taxon>
        <taxon>Pseudomonadati</taxon>
        <taxon>Pseudomonadota</taxon>
        <taxon>Betaproteobacteria</taxon>
        <taxon>Burkholderiales</taxon>
        <taxon>Tepidimonas</taxon>
    </lineage>
</organism>
<sequence length="85" mass="9017">MQATPSYVFALRAMAAVVCGVTDTDRAELRALWQAMPPDVAGQAQAIVGSYYPGVSLPAALQQLINAVTDADHRLARTSPLPNVH</sequence>
<evidence type="ECO:0000313" key="1">
    <source>
        <dbReference type="EMBL" id="TSE29666.1"/>
    </source>
</evidence>
<proteinExistence type="predicted"/>
<gene>
    <name evidence="1" type="ORF">Tchar_02556</name>
</gene>
<dbReference type="RefSeq" id="WP_144329391.1">
    <property type="nucleotide sequence ID" value="NZ_VJON01000064.1"/>
</dbReference>
<keyword evidence="2" id="KW-1185">Reference proteome</keyword>
<evidence type="ECO:0000313" key="2">
    <source>
        <dbReference type="Proteomes" id="UP000318294"/>
    </source>
</evidence>
<name>A0A554X1M3_9BURK</name>
<reference evidence="1 2" key="1">
    <citation type="submission" date="2019-07" db="EMBL/GenBank/DDBJ databases">
        <title>Tepidimonas charontis SPSP-6 draft genome.</title>
        <authorList>
            <person name="Da Costa M.S."/>
            <person name="Froufe H.J.C."/>
            <person name="Egas C."/>
            <person name="Albuquerque L."/>
        </authorList>
    </citation>
    <scope>NUCLEOTIDE SEQUENCE [LARGE SCALE GENOMIC DNA]</scope>
    <source>
        <strain evidence="1 2">SPSP-6</strain>
    </source>
</reference>
<protein>
    <submittedName>
        <fullName evidence="1">Uncharacterized protein</fullName>
    </submittedName>
</protein>
<accession>A0A554X1M3</accession>
<dbReference type="Proteomes" id="UP000318294">
    <property type="component" value="Unassembled WGS sequence"/>
</dbReference>
<dbReference type="EMBL" id="VJON01000064">
    <property type="protein sequence ID" value="TSE29666.1"/>
    <property type="molecule type" value="Genomic_DNA"/>
</dbReference>